<gene>
    <name evidence="4" type="ORF">GBAR_LOCUS22144</name>
</gene>
<dbReference type="InterPro" id="IPR006311">
    <property type="entry name" value="TAT_signal"/>
</dbReference>
<dbReference type="AlphaFoldDB" id="A0AA35T3N7"/>
<protein>
    <submittedName>
        <fullName evidence="4">Binding protein BMEII0691</fullName>
    </submittedName>
</protein>
<evidence type="ECO:0000256" key="2">
    <source>
        <dbReference type="SAM" id="MobiDB-lite"/>
    </source>
</evidence>
<dbReference type="GO" id="GO:0015833">
    <property type="term" value="P:peptide transport"/>
    <property type="evidence" value="ECO:0007669"/>
    <property type="project" value="TreeGrafter"/>
</dbReference>
<dbReference type="GO" id="GO:0042884">
    <property type="term" value="P:microcin transport"/>
    <property type="evidence" value="ECO:0007669"/>
    <property type="project" value="TreeGrafter"/>
</dbReference>
<feature type="domain" description="Solute-binding protein family 5" evidence="3">
    <location>
        <begin position="142"/>
        <end position="398"/>
    </location>
</feature>
<keyword evidence="5" id="KW-1185">Reference proteome</keyword>
<dbReference type="GO" id="GO:1904680">
    <property type="term" value="F:peptide transmembrane transporter activity"/>
    <property type="evidence" value="ECO:0007669"/>
    <property type="project" value="TreeGrafter"/>
</dbReference>
<name>A0AA35T3N7_GEOBA</name>
<feature type="region of interest" description="Disordered" evidence="2">
    <location>
        <begin position="1"/>
        <end position="32"/>
    </location>
</feature>
<dbReference type="CDD" id="cd08497">
    <property type="entry name" value="MbnE-like"/>
    <property type="match status" value="1"/>
</dbReference>
<dbReference type="EMBL" id="CASHTH010003061">
    <property type="protein sequence ID" value="CAI8039741.1"/>
    <property type="molecule type" value="Genomic_DNA"/>
</dbReference>
<accession>A0AA35T3N7</accession>
<dbReference type="PANTHER" id="PTHR30290">
    <property type="entry name" value="PERIPLASMIC BINDING COMPONENT OF ABC TRANSPORTER"/>
    <property type="match status" value="1"/>
</dbReference>
<dbReference type="SUPFAM" id="SSF53850">
    <property type="entry name" value="Periplasmic binding protein-like II"/>
    <property type="match status" value="1"/>
</dbReference>
<dbReference type="PANTHER" id="PTHR30290:SF64">
    <property type="entry name" value="ABC TRANSPORTER PERIPLASMIC BINDING PROTEIN"/>
    <property type="match status" value="1"/>
</dbReference>
<comment type="caution">
    <text evidence="4">The sequence shown here is derived from an EMBL/GenBank/DDBJ whole genome shotgun (WGS) entry which is preliminary data.</text>
</comment>
<evidence type="ECO:0000256" key="1">
    <source>
        <dbReference type="ARBA" id="ARBA00022729"/>
    </source>
</evidence>
<reference evidence="4" key="1">
    <citation type="submission" date="2023-03" db="EMBL/GenBank/DDBJ databases">
        <authorList>
            <person name="Steffen K."/>
            <person name="Cardenas P."/>
        </authorList>
    </citation>
    <scope>NUCLEOTIDE SEQUENCE</scope>
</reference>
<dbReference type="InterPro" id="IPR000914">
    <property type="entry name" value="SBP_5_dom"/>
</dbReference>
<dbReference type="Gene3D" id="3.40.190.10">
    <property type="entry name" value="Periplasmic binding protein-like II"/>
    <property type="match status" value="1"/>
</dbReference>
<organism evidence="4 5">
    <name type="scientific">Geodia barretti</name>
    <name type="common">Barrett's horny sponge</name>
    <dbReference type="NCBI Taxonomy" id="519541"/>
    <lineage>
        <taxon>Eukaryota</taxon>
        <taxon>Metazoa</taxon>
        <taxon>Porifera</taxon>
        <taxon>Demospongiae</taxon>
        <taxon>Heteroscleromorpha</taxon>
        <taxon>Tetractinellida</taxon>
        <taxon>Astrophorina</taxon>
        <taxon>Geodiidae</taxon>
        <taxon>Geodia</taxon>
    </lineage>
</organism>
<evidence type="ECO:0000259" key="3">
    <source>
        <dbReference type="Pfam" id="PF00496"/>
    </source>
</evidence>
<proteinExistence type="predicted"/>
<dbReference type="InterPro" id="IPR039424">
    <property type="entry name" value="SBP_5"/>
</dbReference>
<dbReference type="Proteomes" id="UP001174909">
    <property type="component" value="Unassembled WGS sequence"/>
</dbReference>
<sequence>MPERTRLDRPAGGARRHRDPPPTSGGDGPVKLSRRRFVQASAIAAASSMAPFSPLIAPAAAQEATHGLSLFGDLKYGPEFAHFDYAEPNAPKGGVLHLATVDTFSTLNPFTLKGVSAAGAGLPFESLLEGSADEADSAYGLIAAGVALAPDRRSVRFLLRPEARWHDGTPITARDVAFSFEILTTEGHPAFANQLAGVDRVETAGEHDVTFHLADPDNRKLPLIVGGLSIVSGDYYREHAFGETTMEPPLGSGPYRVAKVDPGRSVTYGRVADYWGAQLPNNVGRFNFDTIVYDYYRDRTVLVEALKAGEYDLHEEFTSKVWATQYDIAAVEEGWLIKDVLKDNTPSGVQAFFFNTRLPQFQNRRVREAFAYAFDFEWLNKNQFYGIYDRMASYFENSELAARGPAVGGRARPPRAPSRRGARRGVYHRIRAAEHRWLGQ</sequence>
<evidence type="ECO:0000313" key="5">
    <source>
        <dbReference type="Proteomes" id="UP001174909"/>
    </source>
</evidence>
<dbReference type="Pfam" id="PF00496">
    <property type="entry name" value="SBP_bac_5"/>
    <property type="match status" value="1"/>
</dbReference>
<keyword evidence="1" id="KW-0732">Signal</keyword>
<dbReference type="PROSITE" id="PS51318">
    <property type="entry name" value="TAT"/>
    <property type="match status" value="1"/>
</dbReference>
<evidence type="ECO:0000313" key="4">
    <source>
        <dbReference type="EMBL" id="CAI8039741.1"/>
    </source>
</evidence>